<protein>
    <submittedName>
        <fullName evidence="2">Uncharacterized protein</fullName>
    </submittedName>
</protein>
<dbReference type="RefSeq" id="WP_012652051.1">
    <property type="nucleotide sequence ID" value="NZ_BAYX01000007.1"/>
</dbReference>
<organism evidence="2 3">
    <name type="scientific">Rhizobium rhizogenes NBRC 13257</name>
    <dbReference type="NCBI Taxonomy" id="1220581"/>
    <lineage>
        <taxon>Bacteria</taxon>
        <taxon>Pseudomonadati</taxon>
        <taxon>Pseudomonadota</taxon>
        <taxon>Alphaproteobacteria</taxon>
        <taxon>Hyphomicrobiales</taxon>
        <taxon>Rhizobiaceae</taxon>
        <taxon>Rhizobium/Agrobacterium group</taxon>
        <taxon>Rhizobium</taxon>
    </lineage>
</organism>
<name>A0AA87Q9E8_RHIRH</name>
<dbReference type="Gene3D" id="2.60.120.620">
    <property type="entry name" value="q2cbj1_9rhob like domain"/>
    <property type="match status" value="1"/>
</dbReference>
<accession>A0AA87Q9E8</accession>
<evidence type="ECO:0000313" key="3">
    <source>
        <dbReference type="Proteomes" id="UP000026941"/>
    </source>
</evidence>
<reference evidence="2 3" key="1">
    <citation type="submission" date="2014-05" db="EMBL/GenBank/DDBJ databases">
        <title>Whole genome shotgun sequence of Rhizobium rhizogenes NBRC 13257.</title>
        <authorList>
            <person name="Katano-Makiyama Y."/>
            <person name="Hosoyama A."/>
            <person name="Hashimoto M."/>
            <person name="Hosoyama Y."/>
            <person name="Noguchi M."/>
            <person name="Tsuchikane K."/>
            <person name="Kimura A."/>
            <person name="Ohji S."/>
            <person name="Ichikawa N."/>
            <person name="Yamazoe A."/>
            <person name="Fujita N."/>
        </authorList>
    </citation>
    <scope>NUCLEOTIDE SEQUENCE [LARGE SCALE GENOMIC DNA]</scope>
    <source>
        <strain evidence="2 3">NBRC 13257</strain>
    </source>
</reference>
<comment type="caution">
    <text evidence="2">The sequence shown here is derived from an EMBL/GenBank/DDBJ whole genome shotgun (WGS) entry which is preliminary data.</text>
</comment>
<gene>
    <name evidence="2" type="ORF">RRH01S_07_00020</name>
</gene>
<evidence type="ECO:0000313" key="2">
    <source>
        <dbReference type="EMBL" id="GAJ93802.1"/>
    </source>
</evidence>
<dbReference type="EMBL" id="BAYX01000007">
    <property type="protein sequence ID" value="GAJ93802.1"/>
    <property type="molecule type" value="Genomic_DNA"/>
</dbReference>
<sequence>MTSEIVASAGALEPPDSCEPIDPHQPYDCRELSEAEISSLVQEIDRDGYAVLPRYISPAELVDLRQFVRDTVAAAGNRYTMLRGPDPVAETALGKLASSPALRHICMRAYEIATSRPAPDQPYYQILRCLTGSTGRKHSMVFHFDSYVLTVLLPIEVPTGKDNGELIVLPNFRRVRRWYASNLIDKILLDNPLTQWALRSMAKSIPDRFLRISMVPGNLYFFWGYRSIHTNAPCDPEKIRATALFHYADPHRGSGLRAWLGR</sequence>
<dbReference type="Proteomes" id="UP000026941">
    <property type="component" value="Unassembled WGS sequence"/>
</dbReference>
<dbReference type="SUPFAM" id="SSF51197">
    <property type="entry name" value="Clavaminate synthase-like"/>
    <property type="match status" value="1"/>
</dbReference>
<feature type="region of interest" description="Disordered" evidence="1">
    <location>
        <begin position="1"/>
        <end position="24"/>
    </location>
</feature>
<dbReference type="AlphaFoldDB" id="A0AA87Q9E8"/>
<proteinExistence type="predicted"/>
<evidence type="ECO:0000256" key="1">
    <source>
        <dbReference type="SAM" id="MobiDB-lite"/>
    </source>
</evidence>